<dbReference type="AlphaFoldDB" id="A0A495A1N5"/>
<feature type="region of interest" description="Disordered" evidence="1">
    <location>
        <begin position="38"/>
        <end position="71"/>
    </location>
</feature>
<feature type="compositionally biased region" description="Low complexity" evidence="1">
    <location>
        <begin position="50"/>
        <end position="62"/>
    </location>
</feature>
<organism evidence="2 3">
    <name type="scientific">Kocuria tytonis</name>
    <dbReference type="NCBI Taxonomy" id="2054280"/>
    <lineage>
        <taxon>Bacteria</taxon>
        <taxon>Bacillati</taxon>
        <taxon>Actinomycetota</taxon>
        <taxon>Actinomycetes</taxon>
        <taxon>Micrococcales</taxon>
        <taxon>Micrococcaceae</taxon>
        <taxon>Kocuria</taxon>
    </lineage>
</organism>
<dbReference type="EMBL" id="PNJG02000005">
    <property type="protein sequence ID" value="RKQ33384.1"/>
    <property type="molecule type" value="Genomic_DNA"/>
</dbReference>
<keyword evidence="3" id="KW-1185">Reference proteome</keyword>
<protein>
    <submittedName>
        <fullName evidence="2">Uncharacterized protein</fullName>
    </submittedName>
</protein>
<sequence>MLRMLLLAPSPSLRPKDILDDGFRLLRFPPVRGFHARRRCDPAEPGTTVPGADGLLAAGPGPRSHAKADVA</sequence>
<gene>
    <name evidence="2" type="ORF">C1C97_011705</name>
</gene>
<evidence type="ECO:0000313" key="2">
    <source>
        <dbReference type="EMBL" id="RKQ33384.1"/>
    </source>
</evidence>
<accession>A0A495A1N5</accession>
<reference evidence="2 3" key="1">
    <citation type="submission" date="2018-10" db="EMBL/GenBank/DDBJ databases">
        <title>Kocuria tytouropygialis sp. nov., isolated from the uropygial gland of an American barn owl (Tyto furcata).</title>
        <authorList>
            <person name="Braun M.S."/>
            <person name="Wang E."/>
            <person name="Zimmermann S."/>
            <person name="Wagner H."/>
            <person name="Wink M."/>
        </authorList>
    </citation>
    <scope>NUCLEOTIDE SEQUENCE [LARGE SCALE GENOMIC DNA]</scope>
    <source>
        <strain evidence="2 3">442</strain>
    </source>
</reference>
<name>A0A495A1N5_9MICC</name>
<comment type="caution">
    <text evidence="2">The sequence shown here is derived from an EMBL/GenBank/DDBJ whole genome shotgun (WGS) entry which is preliminary data.</text>
</comment>
<evidence type="ECO:0000256" key="1">
    <source>
        <dbReference type="SAM" id="MobiDB-lite"/>
    </source>
</evidence>
<evidence type="ECO:0000313" key="3">
    <source>
        <dbReference type="Proteomes" id="UP000249516"/>
    </source>
</evidence>
<proteinExistence type="predicted"/>
<dbReference type="Proteomes" id="UP000249516">
    <property type="component" value="Unassembled WGS sequence"/>
</dbReference>